<name>A0A8S5MQM7_9CAUD</name>
<evidence type="ECO:0000313" key="1">
    <source>
        <dbReference type="EMBL" id="DAD84391.1"/>
    </source>
</evidence>
<sequence length="62" mass="6807">MARCAKCGKMAGIPSDIMMKDTRTGTNRKVKTDADLVGNKAMLKDQRGMNQKKLSPKNPIRG</sequence>
<accession>A0A8S5MQM7</accession>
<proteinExistence type="predicted"/>
<reference evidence="1" key="1">
    <citation type="journal article" date="2021" name="Proc. Natl. Acad. Sci. U.S.A.">
        <title>A Catalog of Tens of Thousands of Viruses from Human Metagenomes Reveals Hidden Associations with Chronic Diseases.</title>
        <authorList>
            <person name="Tisza M.J."/>
            <person name="Buck C.B."/>
        </authorList>
    </citation>
    <scope>NUCLEOTIDE SEQUENCE</scope>
    <source>
        <strain evidence="1">CtUS21</strain>
    </source>
</reference>
<protein>
    <submittedName>
        <fullName evidence="1">Uncharacterized protein</fullName>
    </submittedName>
</protein>
<organism evidence="1">
    <name type="scientific">Podoviridae sp. ctUS21</name>
    <dbReference type="NCBI Taxonomy" id="2826557"/>
    <lineage>
        <taxon>Viruses</taxon>
        <taxon>Duplodnaviria</taxon>
        <taxon>Heunggongvirae</taxon>
        <taxon>Uroviricota</taxon>
        <taxon>Caudoviricetes</taxon>
    </lineage>
</organism>
<dbReference type="EMBL" id="BK014959">
    <property type="protein sequence ID" value="DAD84391.1"/>
    <property type="molecule type" value="Genomic_DNA"/>
</dbReference>